<evidence type="ECO:0000256" key="1">
    <source>
        <dbReference type="SAM" id="MobiDB-lite"/>
    </source>
</evidence>
<evidence type="ECO:0000259" key="2">
    <source>
        <dbReference type="Pfam" id="PF18681"/>
    </source>
</evidence>
<dbReference type="Gene3D" id="3.30.70.1480">
    <property type="entry name" value="GK1464-like"/>
    <property type="match status" value="1"/>
</dbReference>
<dbReference type="RefSeq" id="WP_174497260.1">
    <property type="nucleotide sequence ID" value="NZ_CADDWK010000013.1"/>
</dbReference>
<evidence type="ECO:0000313" key="4">
    <source>
        <dbReference type="Proteomes" id="UP000581688"/>
    </source>
</evidence>
<accession>A0A841Q950</accession>
<dbReference type="InterPro" id="IPR040915">
    <property type="entry name" value="GK1464-like_dom"/>
</dbReference>
<dbReference type="Proteomes" id="UP000581688">
    <property type="component" value="Unassembled WGS sequence"/>
</dbReference>
<dbReference type="EMBL" id="JACHGH010000013">
    <property type="protein sequence ID" value="MBB6454930.1"/>
    <property type="molecule type" value="Genomic_DNA"/>
</dbReference>
<feature type="region of interest" description="Disordered" evidence="1">
    <location>
        <begin position="67"/>
        <end position="88"/>
    </location>
</feature>
<dbReference type="InterPro" id="IPR028990">
    <property type="entry name" value="GK1464-like"/>
</dbReference>
<dbReference type="Pfam" id="PF18681">
    <property type="entry name" value="DUF5634"/>
    <property type="match status" value="1"/>
</dbReference>
<gene>
    <name evidence="3" type="ORF">HNQ94_003419</name>
</gene>
<proteinExistence type="predicted"/>
<feature type="domain" description="GK1464-like" evidence="2">
    <location>
        <begin position="4"/>
        <end position="100"/>
    </location>
</feature>
<keyword evidence="4" id="KW-1185">Reference proteome</keyword>
<protein>
    <recommendedName>
        <fullName evidence="2">GK1464-like domain-containing protein</fullName>
    </recommendedName>
</protein>
<name>A0A841Q950_9BACI</name>
<dbReference type="SUPFAM" id="SSF143579">
    <property type="entry name" value="GK1464-like"/>
    <property type="match status" value="1"/>
</dbReference>
<dbReference type="AlphaFoldDB" id="A0A841Q950"/>
<evidence type="ECO:0000313" key="3">
    <source>
        <dbReference type="EMBL" id="MBB6454930.1"/>
    </source>
</evidence>
<comment type="caution">
    <text evidence="3">The sequence shown here is derived from an EMBL/GenBank/DDBJ whole genome shotgun (WGS) entry which is preliminary data.</text>
</comment>
<sequence length="101" mass="12041">MNNLSREQLINEIQDSFVTLMDQYDIDEIGIFEEEGQENQYYLGYTVRKDGKAYMIHHPYQKNRQGELTPLSDEWTVETDEPDLEDKRGYDNLDEVFNELL</sequence>
<feature type="compositionally biased region" description="Acidic residues" evidence="1">
    <location>
        <begin position="75"/>
        <end position="84"/>
    </location>
</feature>
<reference evidence="3 4" key="1">
    <citation type="submission" date="2020-08" db="EMBL/GenBank/DDBJ databases">
        <title>Genomic Encyclopedia of Type Strains, Phase IV (KMG-IV): sequencing the most valuable type-strain genomes for metagenomic binning, comparative biology and taxonomic classification.</title>
        <authorList>
            <person name="Goeker M."/>
        </authorList>
    </citation>
    <scope>NUCLEOTIDE SEQUENCE [LARGE SCALE GENOMIC DNA]</scope>
    <source>
        <strain evidence="3 4">DSM 19612</strain>
    </source>
</reference>
<organism evidence="3 4">
    <name type="scientific">Salirhabdus euzebyi</name>
    <dbReference type="NCBI Taxonomy" id="394506"/>
    <lineage>
        <taxon>Bacteria</taxon>
        <taxon>Bacillati</taxon>
        <taxon>Bacillota</taxon>
        <taxon>Bacilli</taxon>
        <taxon>Bacillales</taxon>
        <taxon>Bacillaceae</taxon>
        <taxon>Salirhabdus</taxon>
    </lineage>
</organism>